<organism evidence="1">
    <name type="scientific">Culex pipiens</name>
    <name type="common">House mosquito</name>
    <dbReference type="NCBI Taxonomy" id="7175"/>
    <lineage>
        <taxon>Eukaryota</taxon>
        <taxon>Metazoa</taxon>
        <taxon>Ecdysozoa</taxon>
        <taxon>Arthropoda</taxon>
        <taxon>Hexapoda</taxon>
        <taxon>Insecta</taxon>
        <taxon>Pterygota</taxon>
        <taxon>Neoptera</taxon>
        <taxon>Endopterygota</taxon>
        <taxon>Diptera</taxon>
        <taxon>Nematocera</taxon>
        <taxon>Culicoidea</taxon>
        <taxon>Culicidae</taxon>
        <taxon>Culicinae</taxon>
        <taxon>Culicini</taxon>
        <taxon>Culex</taxon>
        <taxon>Culex</taxon>
    </lineage>
</organism>
<protein>
    <submittedName>
        <fullName evidence="1">(northern house mosquito) hypothetical protein</fullName>
    </submittedName>
</protein>
<dbReference type="AlphaFoldDB" id="A0A8D8HRY7"/>
<sequence>MHSVGTTSDVSLEVRPIVTVKIENNFMHCCFVEGSYGWSQPDVATFVPADAHPHPDDSSSSRFNISPTGRRIVRVVIVVIRVSVVLKTSDGGFKTVWDKGTARASLGGHC</sequence>
<reference evidence="1" key="1">
    <citation type="submission" date="2021-05" db="EMBL/GenBank/DDBJ databases">
        <authorList>
            <person name="Alioto T."/>
            <person name="Alioto T."/>
            <person name="Gomez Garrido J."/>
        </authorList>
    </citation>
    <scope>NUCLEOTIDE SEQUENCE</scope>
</reference>
<dbReference type="EMBL" id="HBUE01327015">
    <property type="protein sequence ID" value="CAG6591364.1"/>
    <property type="molecule type" value="Transcribed_RNA"/>
</dbReference>
<accession>A0A8D8HRY7</accession>
<name>A0A8D8HRY7_CULPI</name>
<dbReference type="EMBL" id="HBUE01220406">
    <property type="protein sequence ID" value="CAG6539336.1"/>
    <property type="molecule type" value="Transcribed_RNA"/>
</dbReference>
<proteinExistence type="predicted"/>
<evidence type="ECO:0000313" key="1">
    <source>
        <dbReference type="EMBL" id="CAG6539336.1"/>
    </source>
</evidence>